<accession>A0A850QTF7</accession>
<sequence>MARRASTQETLALSFEMLKRIPQSHQITASELHQQLKDVGIERDIRSIQRNLEMLCEHFDIVRDDRSKPYGYSWNKVNTGFSLAKLSPQESMLLSLAEDYLSNLLPANVLSSLSSFFDEAKYNLIPTDSSNKERDWLKKVRVVSETQPLLSPKIHPDVFRAVSDALYNDRFLTLDYHNSKQEQRSATVMPLGLAQQGSRLYLVCRFEGYDNERSLALHRIHKAYVSAFNFKRPKEFKLSQYDADGRFGFGEGENCRIQFCISKDSGFHLLETPLSEDQQVEEHDDHFRISATVIDSRLLEKWLRGFGEQVWDISPEKILHHKY</sequence>
<evidence type="ECO:0000313" key="2">
    <source>
        <dbReference type="EMBL" id="NVP03007.1"/>
    </source>
</evidence>
<dbReference type="InterPro" id="IPR051534">
    <property type="entry name" value="CBASS_pafABC_assoc_protein"/>
</dbReference>
<dbReference type="Proteomes" id="UP000533429">
    <property type="component" value="Unassembled WGS sequence"/>
</dbReference>
<proteinExistence type="predicted"/>
<evidence type="ECO:0000259" key="1">
    <source>
        <dbReference type="Pfam" id="PF13280"/>
    </source>
</evidence>
<dbReference type="Pfam" id="PF13280">
    <property type="entry name" value="WYL"/>
    <property type="match status" value="1"/>
</dbReference>
<protein>
    <submittedName>
        <fullName evidence="2">WYL domain-containing protein</fullName>
    </submittedName>
</protein>
<dbReference type="PANTHER" id="PTHR34580">
    <property type="match status" value="1"/>
</dbReference>
<dbReference type="EMBL" id="JABXOR010001455">
    <property type="protein sequence ID" value="NVP03007.1"/>
    <property type="molecule type" value="Genomic_DNA"/>
</dbReference>
<organism evidence="2 3">
    <name type="scientific">Photobacterium damselae subsp. damselae</name>
    <name type="common">Listonella damsela</name>
    <dbReference type="NCBI Taxonomy" id="85581"/>
    <lineage>
        <taxon>Bacteria</taxon>
        <taxon>Pseudomonadati</taxon>
        <taxon>Pseudomonadota</taxon>
        <taxon>Gammaproteobacteria</taxon>
        <taxon>Vibrionales</taxon>
        <taxon>Vibrionaceae</taxon>
        <taxon>Photobacterium</taxon>
    </lineage>
</organism>
<name>A0A850QTF7_PHODD</name>
<dbReference type="PANTHER" id="PTHR34580:SF1">
    <property type="entry name" value="PROTEIN PAFC"/>
    <property type="match status" value="1"/>
</dbReference>
<dbReference type="InterPro" id="IPR026881">
    <property type="entry name" value="WYL_dom"/>
</dbReference>
<dbReference type="AlphaFoldDB" id="A0A850QTF7"/>
<reference evidence="2 3" key="1">
    <citation type="submission" date="2020-06" db="EMBL/GenBank/DDBJ databases">
        <title>Photobacterium damselae subsp. damselae comparative genomics.</title>
        <authorList>
            <person name="Osorio C.R."/>
        </authorList>
    </citation>
    <scope>NUCLEOTIDE SEQUENCE [LARGE SCALE GENOMIC DNA]</scope>
    <source>
        <strain evidence="2 3">TW250/03</strain>
    </source>
</reference>
<comment type="caution">
    <text evidence="2">The sequence shown here is derived from an EMBL/GenBank/DDBJ whole genome shotgun (WGS) entry which is preliminary data.</text>
</comment>
<dbReference type="PROSITE" id="PS52050">
    <property type="entry name" value="WYL"/>
    <property type="match status" value="1"/>
</dbReference>
<evidence type="ECO:0000313" key="3">
    <source>
        <dbReference type="Proteomes" id="UP000533429"/>
    </source>
</evidence>
<feature type="domain" description="WYL" evidence="1">
    <location>
        <begin position="157"/>
        <end position="223"/>
    </location>
</feature>
<gene>
    <name evidence="2" type="ORF">HWA77_22625</name>
</gene>